<dbReference type="EMBL" id="CABIKM010000011">
    <property type="protein sequence ID" value="VUZ84309.1"/>
    <property type="molecule type" value="Genomic_DNA"/>
</dbReference>
<evidence type="ECO:0000313" key="2">
    <source>
        <dbReference type="Proteomes" id="UP000334340"/>
    </source>
</evidence>
<organism evidence="1 2">
    <name type="scientific">Candidatus Methylomirabilis lanthanidiphila</name>
    <dbReference type="NCBI Taxonomy" id="2211376"/>
    <lineage>
        <taxon>Bacteria</taxon>
        <taxon>Candidatus Methylomirabilota</taxon>
        <taxon>Candidatus Methylomirabilia</taxon>
        <taxon>Candidatus Methylomirabilales</taxon>
        <taxon>Candidatus Methylomirabilaceae</taxon>
        <taxon>Candidatus Methylomirabilis</taxon>
    </lineage>
</organism>
<accession>A0A564ZG63</accession>
<name>A0A564ZG63_9BACT</name>
<reference evidence="1 2" key="1">
    <citation type="submission" date="2019-07" db="EMBL/GenBank/DDBJ databases">
        <authorList>
            <person name="Cremers G."/>
        </authorList>
    </citation>
    <scope>NUCLEOTIDE SEQUENCE [LARGE SCALE GENOMIC DNA]</scope>
</reference>
<dbReference type="PROSITE" id="PS51257">
    <property type="entry name" value="PROKAR_LIPOPROTEIN"/>
    <property type="match status" value="1"/>
</dbReference>
<dbReference type="Proteomes" id="UP000334340">
    <property type="component" value="Unassembled WGS sequence"/>
</dbReference>
<proteinExistence type="predicted"/>
<evidence type="ECO:0000313" key="1">
    <source>
        <dbReference type="EMBL" id="VUZ84309.1"/>
    </source>
</evidence>
<keyword evidence="2" id="KW-1185">Reference proteome</keyword>
<gene>
    <name evidence="1" type="ORF">MELA_00680</name>
</gene>
<dbReference type="AlphaFoldDB" id="A0A564ZG63"/>
<sequence>MEKAFERVVMRVAGVAGLVGLLVLSGCRLLPPELRTLKSPIRLSPIKHEVTVQPAQGMGPAPFKIDQAKAGSSEVQLTISNPTTSTIRMVWSDGTFITADSISYAIGVRTDRDGLSTQSTTIEANGAVQMTVVALAKDGKLVTSVDKSIEAPYRVGLKLTVERGITRWKGTVWVFVL</sequence>
<protein>
    <submittedName>
        <fullName evidence="1">Uncharacterized protein</fullName>
    </submittedName>
</protein>